<evidence type="ECO:0000256" key="5">
    <source>
        <dbReference type="SAM" id="MobiDB-lite"/>
    </source>
</evidence>
<dbReference type="GO" id="GO:0016020">
    <property type="term" value="C:membrane"/>
    <property type="evidence" value="ECO:0007669"/>
    <property type="project" value="UniProtKB-SubCell"/>
</dbReference>
<evidence type="ECO:0000256" key="4">
    <source>
        <dbReference type="ARBA" id="ARBA00023136"/>
    </source>
</evidence>
<keyword evidence="8" id="KW-1185">Reference proteome</keyword>
<dbReference type="Proteomes" id="UP000518266">
    <property type="component" value="Unassembled WGS sequence"/>
</dbReference>
<feature type="compositionally biased region" description="Gly residues" evidence="5">
    <location>
        <begin position="1"/>
        <end position="10"/>
    </location>
</feature>
<keyword evidence="2 6" id="KW-0812">Transmembrane</keyword>
<evidence type="ECO:0000313" key="8">
    <source>
        <dbReference type="Proteomes" id="UP000518266"/>
    </source>
</evidence>
<dbReference type="EMBL" id="JAAKFY010000024">
    <property type="protein sequence ID" value="KAF3836457.1"/>
    <property type="molecule type" value="Genomic_DNA"/>
</dbReference>
<keyword evidence="3 6" id="KW-1133">Transmembrane helix</keyword>
<dbReference type="Gene3D" id="1.20.1070.10">
    <property type="entry name" value="Rhodopsin 7-helix transmembrane proteins"/>
    <property type="match status" value="1"/>
</dbReference>
<sequence>MNSLFAGGGDDATRISDVKEKEREEGEKEGEEEGKEVEERGVGDEERGGVEDAAVDVMMDSRETVDDAGAVDEAASLALALLCWEMNENPIPNRLINWPIMASVIINFILFISIIRILVQKLRCTD</sequence>
<accession>A0A7J5XIP3</accession>
<protein>
    <submittedName>
        <fullName evidence="7">Uncharacterized protein</fullName>
    </submittedName>
</protein>
<organism evidence="7 8">
    <name type="scientific">Dissostichus mawsoni</name>
    <name type="common">Antarctic cod</name>
    <dbReference type="NCBI Taxonomy" id="36200"/>
    <lineage>
        <taxon>Eukaryota</taxon>
        <taxon>Metazoa</taxon>
        <taxon>Chordata</taxon>
        <taxon>Craniata</taxon>
        <taxon>Vertebrata</taxon>
        <taxon>Euteleostomi</taxon>
        <taxon>Actinopterygii</taxon>
        <taxon>Neopterygii</taxon>
        <taxon>Teleostei</taxon>
        <taxon>Neoteleostei</taxon>
        <taxon>Acanthomorphata</taxon>
        <taxon>Eupercaria</taxon>
        <taxon>Perciformes</taxon>
        <taxon>Notothenioidei</taxon>
        <taxon>Nototheniidae</taxon>
        <taxon>Dissostichus</taxon>
    </lineage>
</organism>
<feature type="region of interest" description="Disordered" evidence="5">
    <location>
        <begin position="1"/>
        <end position="56"/>
    </location>
</feature>
<evidence type="ECO:0000313" key="7">
    <source>
        <dbReference type="EMBL" id="KAF3836457.1"/>
    </source>
</evidence>
<feature type="transmembrane region" description="Helical" evidence="6">
    <location>
        <begin position="96"/>
        <end position="119"/>
    </location>
</feature>
<dbReference type="OrthoDB" id="5967113at2759"/>
<dbReference type="Pfam" id="PF00002">
    <property type="entry name" value="7tm_2"/>
    <property type="match status" value="1"/>
</dbReference>
<evidence type="ECO:0000256" key="6">
    <source>
        <dbReference type="SAM" id="Phobius"/>
    </source>
</evidence>
<comment type="caution">
    <text evidence="7">The sequence shown here is derived from an EMBL/GenBank/DDBJ whole genome shotgun (WGS) entry which is preliminary data.</text>
</comment>
<gene>
    <name evidence="7" type="ORF">F7725_029015</name>
</gene>
<dbReference type="InterPro" id="IPR000832">
    <property type="entry name" value="GPCR_2_secretin-like"/>
</dbReference>
<name>A0A7J5XIP3_DISMA</name>
<evidence type="ECO:0000256" key="3">
    <source>
        <dbReference type="ARBA" id="ARBA00022989"/>
    </source>
</evidence>
<reference evidence="7 8" key="1">
    <citation type="submission" date="2020-03" db="EMBL/GenBank/DDBJ databases">
        <title>Dissostichus mawsoni Genome sequencing and assembly.</title>
        <authorList>
            <person name="Park H."/>
        </authorList>
    </citation>
    <scope>NUCLEOTIDE SEQUENCE [LARGE SCALE GENOMIC DNA]</scope>
    <source>
        <strain evidence="7">DM0001</strain>
        <tissue evidence="7">Muscle</tissue>
    </source>
</reference>
<keyword evidence="4 6" id="KW-0472">Membrane</keyword>
<dbReference type="GO" id="GO:0004930">
    <property type="term" value="F:G protein-coupled receptor activity"/>
    <property type="evidence" value="ECO:0007669"/>
    <property type="project" value="InterPro"/>
</dbReference>
<dbReference type="AlphaFoldDB" id="A0A7J5XIP3"/>
<feature type="compositionally biased region" description="Basic and acidic residues" evidence="5">
    <location>
        <begin position="37"/>
        <end position="50"/>
    </location>
</feature>
<feature type="non-terminal residue" evidence="7">
    <location>
        <position position="1"/>
    </location>
</feature>
<comment type="subcellular location">
    <subcellularLocation>
        <location evidence="1">Membrane</location>
        <topology evidence="1">Multi-pass membrane protein</topology>
    </subcellularLocation>
</comment>
<feature type="compositionally biased region" description="Acidic residues" evidence="5">
    <location>
        <begin position="27"/>
        <end position="36"/>
    </location>
</feature>
<evidence type="ECO:0000256" key="1">
    <source>
        <dbReference type="ARBA" id="ARBA00004141"/>
    </source>
</evidence>
<proteinExistence type="predicted"/>
<feature type="compositionally biased region" description="Basic and acidic residues" evidence="5">
    <location>
        <begin position="11"/>
        <end position="26"/>
    </location>
</feature>
<evidence type="ECO:0000256" key="2">
    <source>
        <dbReference type="ARBA" id="ARBA00022692"/>
    </source>
</evidence>